<organism evidence="2 3">
    <name type="scientific">Helicobacter turcicus</name>
    <dbReference type="NCBI Taxonomy" id="2867412"/>
    <lineage>
        <taxon>Bacteria</taxon>
        <taxon>Pseudomonadati</taxon>
        <taxon>Campylobacterota</taxon>
        <taxon>Epsilonproteobacteria</taxon>
        <taxon>Campylobacterales</taxon>
        <taxon>Helicobacteraceae</taxon>
        <taxon>Helicobacter</taxon>
    </lineage>
</organism>
<protein>
    <recommendedName>
        <fullName evidence="4">Lipoprotein</fullName>
    </recommendedName>
</protein>
<name>A0ABS7JLG1_9HELI</name>
<gene>
    <name evidence="2" type="ORF">K4G57_01880</name>
</gene>
<dbReference type="Proteomes" id="UP000700059">
    <property type="component" value="Unassembled WGS sequence"/>
</dbReference>
<evidence type="ECO:0008006" key="4">
    <source>
        <dbReference type="Google" id="ProtNLM"/>
    </source>
</evidence>
<accession>A0ABS7JLG1</accession>
<sequence length="135" mass="15529">MRFLILCCVLVFVGCSDNMESKKDSNVESNKTSLESKNLDEKEVLEALETPLQKELKRSLKGHLDSLSEELHSKTLENLQFENTGAKQHFRQFESFGQSNFEVNVNSPSLHLQKAYILQQTQIEKLRQKNDEIGK</sequence>
<feature type="compositionally biased region" description="Polar residues" evidence="1">
    <location>
        <begin position="27"/>
        <end position="36"/>
    </location>
</feature>
<dbReference type="EMBL" id="JAIGYQ010000002">
    <property type="protein sequence ID" value="MBX7490228.1"/>
    <property type="molecule type" value="Genomic_DNA"/>
</dbReference>
<dbReference type="RefSeq" id="WP_221531592.1">
    <property type="nucleotide sequence ID" value="NZ_JAIGYP010000002.1"/>
</dbReference>
<feature type="region of interest" description="Disordered" evidence="1">
    <location>
        <begin position="21"/>
        <end position="40"/>
    </location>
</feature>
<evidence type="ECO:0000256" key="1">
    <source>
        <dbReference type="SAM" id="MobiDB-lite"/>
    </source>
</evidence>
<reference evidence="2 3" key="1">
    <citation type="submission" date="2021-08" db="EMBL/GenBank/DDBJ databases">
        <title>Helicobacter spp. isolated from feces of Anatolian Ground Squirrel (Spermophilus xanthoprymnus) in Turkey.</title>
        <authorList>
            <person name="Aydin F."/>
            <person name="Abay S."/>
            <person name="Kayman T."/>
            <person name="Karakaya E."/>
            <person name="Saticioglu I.B."/>
        </authorList>
    </citation>
    <scope>NUCLEOTIDE SEQUENCE [LARGE SCALE GENOMIC DNA]</scope>
    <source>
        <strain evidence="2 3">Faydin-H70</strain>
    </source>
</reference>
<evidence type="ECO:0000313" key="3">
    <source>
        <dbReference type="Proteomes" id="UP000700059"/>
    </source>
</evidence>
<keyword evidence="3" id="KW-1185">Reference proteome</keyword>
<dbReference type="PROSITE" id="PS51257">
    <property type="entry name" value="PROKAR_LIPOPROTEIN"/>
    <property type="match status" value="1"/>
</dbReference>
<proteinExistence type="predicted"/>
<evidence type="ECO:0000313" key="2">
    <source>
        <dbReference type="EMBL" id="MBX7490228.1"/>
    </source>
</evidence>
<comment type="caution">
    <text evidence="2">The sequence shown here is derived from an EMBL/GenBank/DDBJ whole genome shotgun (WGS) entry which is preliminary data.</text>
</comment>